<dbReference type="Proteomes" id="UP000241890">
    <property type="component" value="Unassembled WGS sequence"/>
</dbReference>
<evidence type="ECO:0000313" key="3">
    <source>
        <dbReference type="Proteomes" id="UP000241890"/>
    </source>
</evidence>
<evidence type="ECO:0000256" key="1">
    <source>
        <dbReference type="SAM" id="Coils"/>
    </source>
</evidence>
<sequence>MASEEADAADEEAQKTTKVKPVLDQLREAARSYNPRWTTQRAVEDAIERTALLNAASRKVVKEERKVCKTRAETCELLNASATQVIRGLVQAVQRLDKENETLRNRGQLCERRLHSTRHALAAMAAQLEAHPAHENFSWSDEVLRCDSDITSDEPSEAIAGQEVAEELSSALEDAVAHLQSAIKSCLAVYSSAYNPERQIQDLVSISQGRHEQLQRSNAELVVLDERVRELRKQVALGIEQRSKALEEATSKAYTRSFQQHHAELHRLQVDRDALVVELARKTQQVALLDPKRAPPKRIAPLNLAPAC</sequence>
<accession>A0A2R5H1M8</accession>
<comment type="caution">
    <text evidence="2">The sequence shown here is derived from an EMBL/GenBank/DDBJ whole genome shotgun (WGS) entry which is preliminary data.</text>
</comment>
<dbReference type="EMBL" id="BEYU01000185">
    <property type="protein sequence ID" value="GBG34254.1"/>
    <property type="molecule type" value="Genomic_DNA"/>
</dbReference>
<evidence type="ECO:0000313" key="2">
    <source>
        <dbReference type="EMBL" id="GBG34254.1"/>
    </source>
</evidence>
<keyword evidence="3" id="KW-1185">Reference proteome</keyword>
<organism evidence="2 3">
    <name type="scientific">Hondaea fermentalgiana</name>
    <dbReference type="NCBI Taxonomy" id="2315210"/>
    <lineage>
        <taxon>Eukaryota</taxon>
        <taxon>Sar</taxon>
        <taxon>Stramenopiles</taxon>
        <taxon>Bigyra</taxon>
        <taxon>Labyrinthulomycetes</taxon>
        <taxon>Thraustochytrida</taxon>
        <taxon>Thraustochytriidae</taxon>
        <taxon>Hondaea</taxon>
    </lineage>
</organism>
<protein>
    <submittedName>
        <fullName evidence="2">Uncharacterized protein</fullName>
    </submittedName>
</protein>
<feature type="coiled-coil region" evidence="1">
    <location>
        <begin position="86"/>
        <end position="113"/>
    </location>
</feature>
<dbReference type="AlphaFoldDB" id="A0A2R5H1M8"/>
<reference evidence="2 3" key="1">
    <citation type="submission" date="2017-12" db="EMBL/GenBank/DDBJ databases">
        <title>Sequencing, de novo assembly and annotation of complete genome of a new Thraustochytrid species, strain FCC1311.</title>
        <authorList>
            <person name="Sedici K."/>
            <person name="Godart F."/>
            <person name="Aiese Cigliano R."/>
            <person name="Sanseverino W."/>
            <person name="Barakat M."/>
            <person name="Ortet P."/>
            <person name="Marechal E."/>
            <person name="Cagnac O."/>
            <person name="Amato A."/>
        </authorList>
    </citation>
    <scope>NUCLEOTIDE SEQUENCE [LARGE SCALE GENOMIC DNA]</scope>
</reference>
<gene>
    <name evidence="2" type="ORF">FCC1311_104782</name>
</gene>
<keyword evidence="1" id="KW-0175">Coiled coil</keyword>
<proteinExistence type="predicted"/>
<name>A0A2R5H1M8_9STRA</name>
<dbReference type="InParanoid" id="A0A2R5H1M8"/>